<dbReference type="InterPro" id="IPR044713">
    <property type="entry name" value="DNJA1/2-like"/>
</dbReference>
<feature type="region of interest" description="Disordered" evidence="1">
    <location>
        <begin position="1"/>
        <end position="32"/>
    </location>
</feature>
<dbReference type="Gene3D" id="2.10.230.10">
    <property type="entry name" value="Heat shock protein DnaJ, cysteine-rich domain"/>
    <property type="match status" value="1"/>
</dbReference>
<dbReference type="AlphaFoldDB" id="A0AAV6KQ66"/>
<dbReference type="InterPro" id="IPR036410">
    <property type="entry name" value="HSP_DnaJ_Cys-rich_dom_sf"/>
</dbReference>
<evidence type="ECO:0000313" key="2">
    <source>
        <dbReference type="EMBL" id="KAG5554788.1"/>
    </source>
</evidence>
<keyword evidence="3" id="KW-1185">Reference proteome</keyword>
<evidence type="ECO:0008006" key="4">
    <source>
        <dbReference type="Google" id="ProtNLM"/>
    </source>
</evidence>
<dbReference type="EMBL" id="JACTNZ010000004">
    <property type="protein sequence ID" value="KAG5554788.1"/>
    <property type="molecule type" value="Genomic_DNA"/>
</dbReference>
<reference evidence="2" key="1">
    <citation type="submission" date="2020-08" db="EMBL/GenBank/DDBJ databases">
        <title>Plant Genome Project.</title>
        <authorList>
            <person name="Zhang R.-G."/>
        </authorList>
    </citation>
    <scope>NUCLEOTIDE SEQUENCE</scope>
    <source>
        <strain evidence="2">WSP0</strain>
        <tissue evidence="2">Leaf</tissue>
    </source>
</reference>
<feature type="compositionally biased region" description="Acidic residues" evidence="1">
    <location>
        <begin position="13"/>
        <end position="27"/>
    </location>
</feature>
<dbReference type="Gene3D" id="2.60.260.20">
    <property type="entry name" value="Urease metallochaperone UreE, N-terminal domain"/>
    <property type="match status" value="1"/>
</dbReference>
<dbReference type="PANTHER" id="PTHR43888">
    <property type="entry name" value="DNAJ-LIKE-2, ISOFORM A-RELATED"/>
    <property type="match status" value="1"/>
</dbReference>
<dbReference type="GO" id="GO:0006457">
    <property type="term" value="P:protein folding"/>
    <property type="evidence" value="ECO:0007669"/>
    <property type="project" value="InterPro"/>
</dbReference>
<protein>
    <recommendedName>
        <fullName evidence="4">DnaJ-like protein</fullName>
    </recommendedName>
</protein>
<name>A0AAV6KQ66_9ERIC</name>
<sequence length="154" mass="17303">MDYADLFNLSFEEQPEESDGSDVDSDETGQPRFSSLKKVTSFLDKEFAASGFTRKDQDDIEKEMQHPCICCKGTGESIDEKDRCPQCKGEKVVLAKKVLEVIVEKGMQNGRKITLPREAGEASVDCCLFIINGFIFSIRQDDVSGIYSRLVMRL</sequence>
<gene>
    <name evidence="2" type="ORF">RHGRI_012370</name>
</gene>
<accession>A0AAV6KQ66</accession>
<organism evidence="2 3">
    <name type="scientific">Rhododendron griersonianum</name>
    <dbReference type="NCBI Taxonomy" id="479676"/>
    <lineage>
        <taxon>Eukaryota</taxon>
        <taxon>Viridiplantae</taxon>
        <taxon>Streptophyta</taxon>
        <taxon>Embryophyta</taxon>
        <taxon>Tracheophyta</taxon>
        <taxon>Spermatophyta</taxon>
        <taxon>Magnoliopsida</taxon>
        <taxon>eudicotyledons</taxon>
        <taxon>Gunneridae</taxon>
        <taxon>Pentapetalae</taxon>
        <taxon>asterids</taxon>
        <taxon>Ericales</taxon>
        <taxon>Ericaceae</taxon>
        <taxon>Ericoideae</taxon>
        <taxon>Rhodoreae</taxon>
        <taxon>Rhododendron</taxon>
    </lineage>
</organism>
<evidence type="ECO:0000256" key="1">
    <source>
        <dbReference type="SAM" id="MobiDB-lite"/>
    </source>
</evidence>
<evidence type="ECO:0000313" key="3">
    <source>
        <dbReference type="Proteomes" id="UP000823749"/>
    </source>
</evidence>
<comment type="caution">
    <text evidence="2">The sequence shown here is derived from an EMBL/GenBank/DDBJ whole genome shotgun (WGS) entry which is preliminary data.</text>
</comment>
<dbReference type="Proteomes" id="UP000823749">
    <property type="component" value="Chromosome 4"/>
</dbReference>
<dbReference type="GO" id="GO:0030544">
    <property type="term" value="F:Hsp70 protein binding"/>
    <property type="evidence" value="ECO:0007669"/>
    <property type="project" value="InterPro"/>
</dbReference>
<dbReference type="SUPFAM" id="SSF57938">
    <property type="entry name" value="DnaJ/Hsp40 cysteine-rich domain"/>
    <property type="match status" value="1"/>
</dbReference>
<proteinExistence type="predicted"/>